<sequence>MSYIDVDHIFYSYKVFKKKTGFKGMLADLFNRKYTDKKVLKDISFYIKKGEKVGLLGPNGAGKSTLIKLMTGIISPQDGKILIDGMSPNTNNYSFLNKIGVVMGQKSQLNPNLSALDTFNLIRDIYKIKKDDYHKRLHNYLMMFELNDVKNYPVRKLSLGERTKLEIIASLLHNPEVLILDEPTLGMDIVSQNSLYDFINQINENLNVTILIISHQMRDIENITDRILILLNGSIAFDGDTDELLTNVGEKTPVITVTGKNSNPIISSNNADVSVIDNDANISKYNRNSTITLKLSELSSLTIEDSSLEESVYKIFKEEKS</sequence>
<evidence type="ECO:0000256" key="1">
    <source>
        <dbReference type="ARBA" id="ARBA00022448"/>
    </source>
</evidence>
<keyword evidence="1" id="KW-0813">Transport</keyword>
<dbReference type="InterPro" id="IPR017871">
    <property type="entry name" value="ABC_transporter-like_CS"/>
</dbReference>
<dbReference type="InterPro" id="IPR003593">
    <property type="entry name" value="AAA+_ATPase"/>
</dbReference>
<dbReference type="InterPro" id="IPR003439">
    <property type="entry name" value="ABC_transporter-like_ATP-bd"/>
</dbReference>
<keyword evidence="3 5" id="KW-0067">ATP-binding</keyword>
<dbReference type="Gene3D" id="3.40.50.300">
    <property type="entry name" value="P-loop containing nucleotide triphosphate hydrolases"/>
    <property type="match status" value="1"/>
</dbReference>
<dbReference type="SUPFAM" id="SSF52540">
    <property type="entry name" value="P-loop containing nucleoside triphosphate hydrolases"/>
    <property type="match status" value="1"/>
</dbReference>
<evidence type="ECO:0000259" key="4">
    <source>
        <dbReference type="PROSITE" id="PS50893"/>
    </source>
</evidence>
<evidence type="ECO:0000256" key="2">
    <source>
        <dbReference type="ARBA" id="ARBA00022741"/>
    </source>
</evidence>
<dbReference type="Pfam" id="PF00005">
    <property type="entry name" value="ABC_tran"/>
    <property type="match status" value="1"/>
</dbReference>
<dbReference type="PANTHER" id="PTHR42711:SF4">
    <property type="entry name" value="ABC TRANSPORTER RELATED"/>
    <property type="match status" value="1"/>
</dbReference>
<reference evidence="5 6" key="1">
    <citation type="journal article" date="2016" name="Syst. Appl. Microbiol.">
        <title>Genomic characterization of a fructophilic bee symbiont Lactobacillus kunkeei reveals its niche-specific adaptation.</title>
        <authorList>
            <person name="Maeno S."/>
            <person name="Tanizawa Y."/>
            <person name="Kanesaki Y."/>
            <person name="Kubota E."/>
            <person name="Kumar H."/>
            <person name="Dicks L."/>
            <person name="Salminen S."/>
            <person name="Nakagawa J."/>
            <person name="Arita M."/>
            <person name="Endo A."/>
        </authorList>
    </citation>
    <scope>NUCLEOTIDE SEQUENCE [LARGE SCALE GENOMIC DNA]</scope>
    <source>
        <strain evidence="5 6">FF30-6</strain>
    </source>
</reference>
<dbReference type="EMBL" id="BDDX01000005">
    <property type="protein sequence ID" value="GAT90567.1"/>
    <property type="molecule type" value="Genomic_DNA"/>
</dbReference>
<dbReference type="GO" id="GO:0016887">
    <property type="term" value="F:ATP hydrolysis activity"/>
    <property type="evidence" value="ECO:0007669"/>
    <property type="project" value="InterPro"/>
</dbReference>
<dbReference type="SMART" id="SM00382">
    <property type="entry name" value="AAA"/>
    <property type="match status" value="1"/>
</dbReference>
<comment type="caution">
    <text evidence="5">The sequence shown here is derived from an EMBL/GenBank/DDBJ whole genome shotgun (WGS) entry which is preliminary data.</text>
</comment>
<evidence type="ECO:0000256" key="3">
    <source>
        <dbReference type="ARBA" id="ARBA00022840"/>
    </source>
</evidence>
<evidence type="ECO:0000313" key="5">
    <source>
        <dbReference type="EMBL" id="GAT90567.1"/>
    </source>
</evidence>
<gene>
    <name evidence="5" type="ORF">FF306_00668</name>
</gene>
<protein>
    <submittedName>
        <fullName evidence="5">ABC transporter ATP-binding protein</fullName>
    </submittedName>
</protein>
<accession>A0A1L8CH86</accession>
<dbReference type="PANTHER" id="PTHR42711">
    <property type="entry name" value="ABC TRANSPORTER ATP-BINDING PROTEIN"/>
    <property type="match status" value="1"/>
</dbReference>
<dbReference type="GO" id="GO:0005524">
    <property type="term" value="F:ATP binding"/>
    <property type="evidence" value="ECO:0007669"/>
    <property type="project" value="UniProtKB-KW"/>
</dbReference>
<dbReference type="PROSITE" id="PS00211">
    <property type="entry name" value="ABC_TRANSPORTER_1"/>
    <property type="match status" value="1"/>
</dbReference>
<dbReference type="PROSITE" id="PS50893">
    <property type="entry name" value="ABC_TRANSPORTER_2"/>
    <property type="match status" value="1"/>
</dbReference>
<dbReference type="InterPro" id="IPR050763">
    <property type="entry name" value="ABC_transporter_ATP-binding"/>
</dbReference>
<evidence type="ECO:0000313" key="6">
    <source>
        <dbReference type="Proteomes" id="UP000186588"/>
    </source>
</evidence>
<name>A0A1L8CH86_9LACO</name>
<proteinExistence type="predicted"/>
<organism evidence="5 6">
    <name type="scientific">Apilactobacillus kunkeei</name>
    <dbReference type="NCBI Taxonomy" id="148814"/>
    <lineage>
        <taxon>Bacteria</taxon>
        <taxon>Bacillati</taxon>
        <taxon>Bacillota</taxon>
        <taxon>Bacilli</taxon>
        <taxon>Lactobacillales</taxon>
        <taxon>Lactobacillaceae</taxon>
        <taxon>Apilactobacillus</taxon>
    </lineage>
</organism>
<dbReference type="AlphaFoldDB" id="A0A1L8CH86"/>
<keyword evidence="2" id="KW-0547">Nucleotide-binding</keyword>
<feature type="domain" description="ABC transporter" evidence="4">
    <location>
        <begin position="24"/>
        <end position="257"/>
    </location>
</feature>
<dbReference type="RefSeq" id="WP_094750755.1">
    <property type="nucleotide sequence ID" value="NZ_BDDX01000005.1"/>
</dbReference>
<dbReference type="Proteomes" id="UP000186588">
    <property type="component" value="Unassembled WGS sequence"/>
</dbReference>
<dbReference type="InterPro" id="IPR027417">
    <property type="entry name" value="P-loop_NTPase"/>
</dbReference>